<comment type="subcellular location">
    <subcellularLocation>
        <location evidence="2">Plastid</location>
    </subcellularLocation>
</comment>
<proteinExistence type="inferred from homology"/>
<comment type="caution">
    <text evidence="8">The sequence shown here is derived from an EMBL/GenBank/DDBJ whole genome shotgun (WGS) entry which is preliminary data.</text>
</comment>
<dbReference type="GO" id="GO:0009536">
    <property type="term" value="C:plastid"/>
    <property type="evidence" value="ECO:0007669"/>
    <property type="project" value="UniProtKB-SubCell"/>
</dbReference>
<dbReference type="EMBL" id="DUZY01000174">
    <property type="protein sequence ID" value="DAD49481.1"/>
    <property type="molecule type" value="Genomic_DNA"/>
</dbReference>
<keyword evidence="9" id="KW-1185">Reference proteome</keyword>
<evidence type="ECO:0000256" key="1">
    <source>
        <dbReference type="ARBA" id="ARBA00002329"/>
    </source>
</evidence>
<name>A0A823A141_NELNU</name>
<dbReference type="GO" id="GO:0005524">
    <property type="term" value="F:ATP binding"/>
    <property type="evidence" value="ECO:0007669"/>
    <property type="project" value="UniProtKB-KW"/>
</dbReference>
<dbReference type="PANTHER" id="PTHR33078">
    <property type="entry name" value="PROTEIN YCF2-RELATED"/>
    <property type="match status" value="1"/>
</dbReference>
<sequence length="126" mass="14194">MVSSTMESDSEISTSSELQTEFEKINLFDDSIILSGVTKTSGRYPTSELIFLVKESLSSCSGTIRRFSRRNTGFCFWRNMLLAGGPAYGVKSIRSKKKYLNINLIDLISIIPNPINRITFSKIRDI</sequence>
<evidence type="ECO:0000313" key="9">
    <source>
        <dbReference type="Proteomes" id="UP000607653"/>
    </source>
</evidence>
<organism evidence="8 9">
    <name type="scientific">Nelumbo nucifera</name>
    <name type="common">Sacred lotus</name>
    <dbReference type="NCBI Taxonomy" id="4432"/>
    <lineage>
        <taxon>Eukaryota</taxon>
        <taxon>Viridiplantae</taxon>
        <taxon>Streptophyta</taxon>
        <taxon>Embryophyta</taxon>
        <taxon>Tracheophyta</taxon>
        <taxon>Spermatophyta</taxon>
        <taxon>Magnoliopsida</taxon>
        <taxon>Proteales</taxon>
        <taxon>Nelumbonaceae</taxon>
        <taxon>Nelumbo</taxon>
    </lineage>
</organism>
<evidence type="ECO:0000259" key="7">
    <source>
        <dbReference type="Pfam" id="PF05695"/>
    </source>
</evidence>
<evidence type="ECO:0000256" key="6">
    <source>
        <dbReference type="ARBA" id="ARBA00022840"/>
    </source>
</evidence>
<dbReference type="AlphaFoldDB" id="A0A823A141"/>
<evidence type="ECO:0000256" key="3">
    <source>
        <dbReference type="ARBA" id="ARBA00009361"/>
    </source>
</evidence>
<evidence type="ECO:0000313" key="8">
    <source>
        <dbReference type="EMBL" id="DAD49481.1"/>
    </source>
</evidence>
<evidence type="ECO:0000256" key="4">
    <source>
        <dbReference type="ARBA" id="ARBA00022640"/>
    </source>
</evidence>
<protein>
    <recommendedName>
        <fullName evidence="7">Ycf2 N-terminal domain-containing protein</fullName>
    </recommendedName>
</protein>
<keyword evidence="6" id="KW-0067">ATP-binding</keyword>
<reference evidence="8 9" key="1">
    <citation type="journal article" date="2020" name="Mol. Biol. Evol.">
        <title>Distinct Expression and Methylation Patterns for Genes with Different Fates following a Single Whole-Genome Duplication in Flowering Plants.</title>
        <authorList>
            <person name="Shi T."/>
            <person name="Rahmani R.S."/>
            <person name="Gugger P.F."/>
            <person name="Wang M."/>
            <person name="Li H."/>
            <person name="Zhang Y."/>
            <person name="Li Z."/>
            <person name="Wang Q."/>
            <person name="Van de Peer Y."/>
            <person name="Marchal K."/>
            <person name="Chen J."/>
        </authorList>
    </citation>
    <scope>NUCLEOTIDE SEQUENCE [LARGE SCALE GENOMIC DNA]</scope>
    <source>
        <tissue evidence="8">Leaf</tissue>
    </source>
</reference>
<comment type="similarity">
    <text evidence="3">Belongs to the Ycf2 family.</text>
</comment>
<keyword evidence="4" id="KW-0934">Plastid</keyword>
<feature type="domain" description="Ycf2 N-terminal" evidence="7">
    <location>
        <begin position="14"/>
        <end position="122"/>
    </location>
</feature>
<evidence type="ECO:0000256" key="5">
    <source>
        <dbReference type="ARBA" id="ARBA00022741"/>
    </source>
</evidence>
<comment type="function">
    <text evidence="1">Probable ATPase of unknown function. Its presence in a non-photosynthetic plant (Epifagus virginiana) and experiments in tobacco indicate that it has an essential function which is probably not related to photosynthesis.</text>
</comment>
<dbReference type="Proteomes" id="UP000607653">
    <property type="component" value="Unassembled WGS sequence"/>
</dbReference>
<dbReference type="PANTHER" id="PTHR33078:SF100">
    <property type="entry name" value="PROTEIN YCF2"/>
    <property type="match status" value="1"/>
</dbReference>
<evidence type="ECO:0000256" key="2">
    <source>
        <dbReference type="ARBA" id="ARBA00004474"/>
    </source>
</evidence>
<dbReference type="InterPro" id="IPR056777">
    <property type="entry name" value="Ycf2_N"/>
</dbReference>
<keyword evidence="5" id="KW-0547">Nucleotide-binding</keyword>
<gene>
    <name evidence="8" type="ORF">HUJ06_032082</name>
</gene>
<dbReference type="Pfam" id="PF05695">
    <property type="entry name" value="Ycf2"/>
    <property type="match status" value="1"/>
</dbReference>
<accession>A0A823A141</accession>